<proteinExistence type="predicted"/>
<accession>A0ACD5YU06</accession>
<dbReference type="Proteomes" id="UP001732700">
    <property type="component" value="Chromosome 6A"/>
</dbReference>
<evidence type="ECO:0000313" key="2">
    <source>
        <dbReference type="Proteomes" id="UP001732700"/>
    </source>
</evidence>
<organism evidence="1 2">
    <name type="scientific">Avena sativa</name>
    <name type="common">Oat</name>
    <dbReference type="NCBI Taxonomy" id="4498"/>
    <lineage>
        <taxon>Eukaryota</taxon>
        <taxon>Viridiplantae</taxon>
        <taxon>Streptophyta</taxon>
        <taxon>Embryophyta</taxon>
        <taxon>Tracheophyta</taxon>
        <taxon>Spermatophyta</taxon>
        <taxon>Magnoliopsida</taxon>
        <taxon>Liliopsida</taxon>
        <taxon>Poales</taxon>
        <taxon>Poaceae</taxon>
        <taxon>BOP clade</taxon>
        <taxon>Pooideae</taxon>
        <taxon>Poodae</taxon>
        <taxon>Poeae</taxon>
        <taxon>Poeae Chloroplast Group 1 (Aveneae type)</taxon>
        <taxon>Aveninae</taxon>
        <taxon>Avena</taxon>
    </lineage>
</organism>
<sequence length="124" mass="14050">MIVRDHNGEILLSSCRQLLSCKDPLGAELSAVMEGLSLALHWCNKHLITETDCLEIVSLLNSKEIYCLAYAMMIEEIKTLLKVRQPCITHVMKCQNTGSQFLANYASRISSRTAVWLVFAQRDY</sequence>
<reference evidence="1" key="1">
    <citation type="submission" date="2021-05" db="EMBL/GenBank/DDBJ databases">
        <authorList>
            <person name="Scholz U."/>
            <person name="Mascher M."/>
            <person name="Fiebig A."/>
        </authorList>
    </citation>
    <scope>NUCLEOTIDE SEQUENCE [LARGE SCALE GENOMIC DNA]</scope>
</reference>
<keyword evidence="2" id="KW-1185">Reference proteome</keyword>
<name>A0ACD5YU06_AVESA</name>
<dbReference type="EnsemblPlants" id="AVESA.00010b.r2.6AG1067340.1">
    <property type="protein sequence ID" value="AVESA.00010b.r2.6AG1067340.1.CDS.1"/>
    <property type="gene ID" value="AVESA.00010b.r2.6AG1067340"/>
</dbReference>
<evidence type="ECO:0000313" key="1">
    <source>
        <dbReference type="EnsemblPlants" id="AVESA.00010b.r2.6AG1067340.1.CDS.1"/>
    </source>
</evidence>
<reference evidence="1" key="2">
    <citation type="submission" date="2025-09" db="UniProtKB">
        <authorList>
            <consortium name="EnsemblPlants"/>
        </authorList>
    </citation>
    <scope>IDENTIFICATION</scope>
</reference>
<protein>
    <submittedName>
        <fullName evidence="1">Uncharacterized protein</fullName>
    </submittedName>
</protein>